<feature type="domain" description="Hydantoinase/oxoprolinase N-terminal" evidence="2">
    <location>
        <begin position="5"/>
        <end position="131"/>
    </location>
</feature>
<dbReference type="Pfam" id="PF05378">
    <property type="entry name" value="Hydant_A_N"/>
    <property type="match status" value="1"/>
</dbReference>
<evidence type="ECO:0000259" key="1">
    <source>
        <dbReference type="Pfam" id="PF01968"/>
    </source>
</evidence>
<dbReference type="InterPro" id="IPR045079">
    <property type="entry name" value="Oxoprolinase-like"/>
</dbReference>
<dbReference type="PANTHER" id="PTHR11365:SF23">
    <property type="entry name" value="HYPOTHETICAL 5-OXOPROLINASE (EUROFUNG)-RELATED"/>
    <property type="match status" value="1"/>
</dbReference>
<comment type="caution">
    <text evidence="3">The sequence shown here is derived from an EMBL/GenBank/DDBJ whole genome shotgun (WGS) entry which is preliminary data.</text>
</comment>
<dbReference type="RefSeq" id="WP_219042114.1">
    <property type="nucleotide sequence ID" value="NZ_JAHWDQ010000001.1"/>
</dbReference>
<dbReference type="PANTHER" id="PTHR11365">
    <property type="entry name" value="5-OXOPROLINASE RELATED"/>
    <property type="match status" value="1"/>
</dbReference>
<keyword evidence="4" id="KW-1185">Reference proteome</keyword>
<feature type="domain" description="Hydantoinase A/oxoprolinase" evidence="1">
    <location>
        <begin position="196"/>
        <end position="476"/>
    </location>
</feature>
<protein>
    <submittedName>
        <fullName evidence="3">Hydantoinase/oxoprolinase family protein</fullName>
    </submittedName>
</protein>
<evidence type="ECO:0000313" key="4">
    <source>
        <dbReference type="Proteomes" id="UP001166291"/>
    </source>
</evidence>
<proteinExistence type="predicted"/>
<accession>A0ABS6VNK6</accession>
<evidence type="ECO:0000313" key="3">
    <source>
        <dbReference type="EMBL" id="MBW2939879.1"/>
    </source>
</evidence>
<dbReference type="InterPro" id="IPR008040">
    <property type="entry name" value="Hydant_A_N"/>
</dbReference>
<dbReference type="Pfam" id="PF01968">
    <property type="entry name" value="Hydantoinase_A"/>
    <property type="match status" value="1"/>
</dbReference>
<dbReference type="InterPro" id="IPR002821">
    <property type="entry name" value="Hydantoinase_A"/>
</dbReference>
<dbReference type="Proteomes" id="UP001166291">
    <property type="component" value="Unassembled WGS sequence"/>
</dbReference>
<name>A0ABS6VNK6_9GAMM</name>
<dbReference type="EMBL" id="JAHWDQ010000001">
    <property type="protein sequence ID" value="MBW2939879.1"/>
    <property type="molecule type" value="Genomic_DNA"/>
</dbReference>
<organism evidence="3 4">
    <name type="scientific">Zhongshania aquimaris</name>
    <dbReference type="NCBI Taxonomy" id="2857107"/>
    <lineage>
        <taxon>Bacteria</taxon>
        <taxon>Pseudomonadati</taxon>
        <taxon>Pseudomonadota</taxon>
        <taxon>Gammaproteobacteria</taxon>
        <taxon>Cellvibrionales</taxon>
        <taxon>Spongiibacteraceae</taxon>
        <taxon>Zhongshania</taxon>
    </lineage>
</organism>
<reference evidence="3" key="1">
    <citation type="submission" date="2021-07" db="EMBL/GenBank/DDBJ databases">
        <title>Zhongshania sp. CAU 1632 isolated from seawater.</title>
        <authorList>
            <person name="Kim W."/>
        </authorList>
    </citation>
    <scope>NUCLEOTIDE SEQUENCE</scope>
    <source>
        <strain evidence="3">CAU 1632</strain>
    </source>
</reference>
<sequence>MGKLINIDNGGTLTDIWVLDGDNSYHTKTITTPFDLSKCFFEGLKKISEDIYGHEDLRALLQSTDHIRYSTTQGTNALVERKGPSLGLLLNTSDNNWCREDDHQASLYADLLGARVAVLDTTLAPEDYHKALTEAVGQLAADGASRIVVAYTGDAYVEQERALHRMMLRLFPRHLLGSVPVLYSNALCRHANPNVRLWTALFNAFLHPAMERFLYNTESELSHFRTRNPLLVYRNDGYSGRVAKTIALKTYSSGPRGGAEGALAYSNYYDYRRVITVDVGGTTTDIGLIEDGKIVDSRLGLIEGVRCSDPLAEIVSVGVGGGSIIRAEGGEIRVGPESVGGAPGPACFGMGGDKATITDALLVLGLLDPKTYFGGKLALKYDKAEAAILRHVAEPLSLSLEQACTQMLDAWAGKIADGIREYTTITDDTVLMAFGGGGPMGVAAVAKSAGIATVLIPRLSAVFSAHGIGFSDIAHQATEAVSDVNSGTIAEAYERLKDRVLRDMGTEGYSAEQCELEVWYELAGECHELAVGSDGEFVCAEVQGDNVLLSVRAVRRISHARLAPKVHLESSEPKVFSDRALIGPGGESERVPVFRVEDQIAGAAGIGPVVLEEAFWTCSVPRGWGFEFTANRDIVLSATSHRAISE</sequence>
<evidence type="ECO:0000259" key="2">
    <source>
        <dbReference type="Pfam" id="PF05378"/>
    </source>
</evidence>
<gene>
    <name evidence="3" type="ORF">KXJ70_03790</name>
</gene>